<organism evidence="4 5">
    <name type="scientific">Leclercia adecarboxylata</name>
    <dbReference type="NCBI Taxonomy" id="83655"/>
    <lineage>
        <taxon>Bacteria</taxon>
        <taxon>Pseudomonadati</taxon>
        <taxon>Pseudomonadota</taxon>
        <taxon>Gammaproteobacteria</taxon>
        <taxon>Enterobacterales</taxon>
        <taxon>Enterobacteriaceae</taxon>
        <taxon>Leclercia</taxon>
    </lineage>
</organism>
<dbReference type="Gene3D" id="3.40.50.150">
    <property type="entry name" value="Vaccinia Virus protein VP39"/>
    <property type="match status" value="1"/>
</dbReference>
<keyword evidence="1 4" id="KW-0489">Methyltransferase</keyword>
<dbReference type="GO" id="GO:0008170">
    <property type="term" value="F:N-methyltransferase activity"/>
    <property type="evidence" value="ECO:0007669"/>
    <property type="project" value="InterPro"/>
</dbReference>
<accession>A0A4U9HH46</accession>
<dbReference type="EMBL" id="LR590464">
    <property type="protein sequence ID" value="VTP63257.1"/>
    <property type="molecule type" value="Genomic_DNA"/>
</dbReference>
<evidence type="ECO:0000256" key="2">
    <source>
        <dbReference type="ARBA" id="ARBA00022679"/>
    </source>
</evidence>
<sequence length="119" mass="13050">MNDIDKDNMLLNKVISSSKGDKAYWSFKGRAKRQYCHALIQYPAMMVPALQGELIDAVLEIDSSITSIIDPFVGSGTTLGEAMCRGLDFVGMDINPLSILACEVKSGPLYIEALEKKMC</sequence>
<dbReference type="AlphaFoldDB" id="A0A4U9HH46"/>
<dbReference type="Proteomes" id="UP000310719">
    <property type="component" value="Chromosome"/>
</dbReference>
<proteinExistence type="predicted"/>
<evidence type="ECO:0000313" key="4">
    <source>
        <dbReference type="EMBL" id="VTP63257.1"/>
    </source>
</evidence>
<feature type="domain" description="DNA methylase N-4/N-6" evidence="3">
    <location>
        <begin position="24"/>
        <end position="96"/>
    </location>
</feature>
<dbReference type="Pfam" id="PF01555">
    <property type="entry name" value="N6_N4_Mtase"/>
    <property type="match status" value="1"/>
</dbReference>
<evidence type="ECO:0000259" key="3">
    <source>
        <dbReference type="Pfam" id="PF01555"/>
    </source>
</evidence>
<gene>
    <name evidence="4" type="ORF">NCTC13032_00770</name>
</gene>
<evidence type="ECO:0000256" key="1">
    <source>
        <dbReference type="ARBA" id="ARBA00022603"/>
    </source>
</evidence>
<dbReference type="GO" id="GO:0003677">
    <property type="term" value="F:DNA binding"/>
    <property type="evidence" value="ECO:0007669"/>
    <property type="project" value="InterPro"/>
</dbReference>
<dbReference type="SUPFAM" id="SSF53335">
    <property type="entry name" value="S-adenosyl-L-methionine-dependent methyltransferases"/>
    <property type="match status" value="1"/>
</dbReference>
<reference evidence="4 5" key="1">
    <citation type="submission" date="2019-05" db="EMBL/GenBank/DDBJ databases">
        <authorList>
            <consortium name="Pathogen Informatics"/>
        </authorList>
    </citation>
    <scope>NUCLEOTIDE SEQUENCE [LARGE SCALE GENOMIC DNA]</scope>
    <source>
        <strain evidence="4 5">NCTC13032</strain>
    </source>
</reference>
<evidence type="ECO:0000313" key="5">
    <source>
        <dbReference type="Proteomes" id="UP000310719"/>
    </source>
</evidence>
<dbReference type="GO" id="GO:0032259">
    <property type="term" value="P:methylation"/>
    <property type="evidence" value="ECO:0007669"/>
    <property type="project" value="UniProtKB-KW"/>
</dbReference>
<dbReference type="InterPro" id="IPR029063">
    <property type="entry name" value="SAM-dependent_MTases_sf"/>
</dbReference>
<dbReference type="InterPro" id="IPR002941">
    <property type="entry name" value="DNA_methylase_N4/N6"/>
</dbReference>
<name>A0A4U9HH46_9ENTR</name>
<keyword evidence="2" id="KW-0808">Transferase</keyword>
<protein>
    <submittedName>
        <fullName evidence="4">DNA methylase</fullName>
    </submittedName>
</protein>
<dbReference type="REBASE" id="316862">
    <property type="entry name" value="M.Lad13032ORF770P"/>
</dbReference>